<reference evidence="2 3" key="1">
    <citation type="submission" date="2023-03" db="EMBL/GenBank/DDBJ databases">
        <title>Draft genome sequence of type strain Streptomyces ferralitis JCM 14344.</title>
        <authorList>
            <person name="Klaysubun C."/>
            <person name="Duangmal K."/>
        </authorList>
    </citation>
    <scope>NUCLEOTIDE SEQUENCE [LARGE SCALE GENOMIC DNA]</scope>
    <source>
        <strain evidence="2 3">JCM 14344</strain>
    </source>
</reference>
<dbReference type="InterPro" id="IPR036736">
    <property type="entry name" value="ACP-like_sf"/>
</dbReference>
<organism evidence="2 3">
    <name type="scientific">Streptantibioticus ferralitis</name>
    <dbReference type="NCBI Taxonomy" id="236510"/>
    <lineage>
        <taxon>Bacteria</taxon>
        <taxon>Bacillati</taxon>
        <taxon>Actinomycetota</taxon>
        <taxon>Actinomycetes</taxon>
        <taxon>Kitasatosporales</taxon>
        <taxon>Streptomycetaceae</taxon>
        <taxon>Streptantibioticus</taxon>
    </lineage>
</organism>
<dbReference type="SUPFAM" id="SSF47336">
    <property type="entry name" value="ACP-like"/>
    <property type="match status" value="1"/>
</dbReference>
<name>A0ABT5YV57_9ACTN</name>
<dbReference type="Pfam" id="PF00550">
    <property type="entry name" value="PP-binding"/>
    <property type="match status" value="1"/>
</dbReference>
<evidence type="ECO:0000259" key="1">
    <source>
        <dbReference type="Pfam" id="PF00550"/>
    </source>
</evidence>
<accession>A0ABT5YV57</accession>
<protein>
    <submittedName>
        <fullName evidence="2">Acyl carrier protein</fullName>
    </submittedName>
</protein>
<dbReference type="EMBL" id="JARHTQ010000003">
    <property type="protein sequence ID" value="MDF2255488.1"/>
    <property type="molecule type" value="Genomic_DNA"/>
</dbReference>
<keyword evidence="3" id="KW-1185">Reference proteome</keyword>
<feature type="domain" description="Carrier" evidence="1">
    <location>
        <begin position="11"/>
        <end position="75"/>
    </location>
</feature>
<dbReference type="RefSeq" id="WP_275809977.1">
    <property type="nucleotide sequence ID" value="NZ_BAAANM010000035.1"/>
</dbReference>
<sequence length="84" mass="9176">MIELAAARLTVLETLGEVLETPVDDLRANPVLASHAWDSLRSLEALTQLEVRLGVDFDLRTFNAARTVDDLVRLIVPGELAAHA</sequence>
<evidence type="ECO:0000313" key="2">
    <source>
        <dbReference type="EMBL" id="MDF2255488.1"/>
    </source>
</evidence>
<gene>
    <name evidence="2" type="ORF">P2L57_07035</name>
</gene>
<dbReference type="Proteomes" id="UP001220022">
    <property type="component" value="Unassembled WGS sequence"/>
</dbReference>
<evidence type="ECO:0000313" key="3">
    <source>
        <dbReference type="Proteomes" id="UP001220022"/>
    </source>
</evidence>
<proteinExistence type="predicted"/>
<dbReference type="InterPro" id="IPR009081">
    <property type="entry name" value="PP-bd_ACP"/>
</dbReference>
<comment type="caution">
    <text evidence="2">The sequence shown here is derived from an EMBL/GenBank/DDBJ whole genome shotgun (WGS) entry which is preliminary data.</text>
</comment>
<dbReference type="Gene3D" id="1.10.1200.10">
    <property type="entry name" value="ACP-like"/>
    <property type="match status" value="1"/>
</dbReference>